<proteinExistence type="predicted"/>
<comment type="caution">
    <text evidence="2">The sequence shown here is derived from an EMBL/GenBank/DDBJ whole genome shotgun (WGS) entry which is preliminary data.</text>
</comment>
<dbReference type="Proteomes" id="UP001189429">
    <property type="component" value="Unassembled WGS sequence"/>
</dbReference>
<keyword evidence="3" id="KW-1185">Reference proteome</keyword>
<evidence type="ECO:0000313" key="3">
    <source>
        <dbReference type="Proteomes" id="UP001189429"/>
    </source>
</evidence>
<dbReference type="EMBL" id="CAUYUJ010012270">
    <property type="protein sequence ID" value="CAK0833679.1"/>
    <property type="molecule type" value="Genomic_DNA"/>
</dbReference>
<reference evidence="2" key="1">
    <citation type="submission" date="2023-10" db="EMBL/GenBank/DDBJ databases">
        <authorList>
            <person name="Chen Y."/>
            <person name="Shah S."/>
            <person name="Dougan E. K."/>
            <person name="Thang M."/>
            <person name="Chan C."/>
        </authorList>
    </citation>
    <scope>NUCLEOTIDE SEQUENCE [LARGE SCALE GENOMIC DNA]</scope>
</reference>
<feature type="region of interest" description="Disordered" evidence="1">
    <location>
        <begin position="1"/>
        <end position="23"/>
    </location>
</feature>
<protein>
    <submittedName>
        <fullName evidence="2">Uncharacterized protein</fullName>
    </submittedName>
</protein>
<organism evidence="2 3">
    <name type="scientific">Prorocentrum cordatum</name>
    <dbReference type="NCBI Taxonomy" id="2364126"/>
    <lineage>
        <taxon>Eukaryota</taxon>
        <taxon>Sar</taxon>
        <taxon>Alveolata</taxon>
        <taxon>Dinophyceae</taxon>
        <taxon>Prorocentrales</taxon>
        <taxon>Prorocentraceae</taxon>
        <taxon>Prorocentrum</taxon>
    </lineage>
</organism>
<feature type="region of interest" description="Disordered" evidence="1">
    <location>
        <begin position="81"/>
        <end position="101"/>
    </location>
</feature>
<evidence type="ECO:0000313" key="2">
    <source>
        <dbReference type="EMBL" id="CAK0833679.1"/>
    </source>
</evidence>
<name>A0ABN9SP92_9DINO</name>
<feature type="compositionally biased region" description="Gly residues" evidence="1">
    <location>
        <begin position="89"/>
        <end position="101"/>
    </location>
</feature>
<evidence type="ECO:0000256" key="1">
    <source>
        <dbReference type="SAM" id="MobiDB-lite"/>
    </source>
</evidence>
<sequence length="142" mass="15007">MRATTAHPLSTAGRPSLLSESSTEQELATVLHGRLLHARLGQRSLCTGAPTRASEEVRHGGACHEAPRPCLEEARRVGHDSELFRRPTAGGGLGERLGKGGFPGAACRPGGEDKGAEDGFCGHSNIIARFLRFGSSLPRTIE</sequence>
<gene>
    <name evidence="2" type="ORF">PCOR1329_LOCUS31292</name>
</gene>
<accession>A0ABN9SP92</accession>